<feature type="domain" description="Tape measure protein N-terminal" evidence="4">
    <location>
        <begin position="88"/>
        <end position="275"/>
    </location>
</feature>
<evidence type="ECO:0000256" key="1">
    <source>
        <dbReference type="SAM" id="Coils"/>
    </source>
</evidence>
<evidence type="ECO:0000313" key="6">
    <source>
        <dbReference type="Proteomes" id="UP000234345"/>
    </source>
</evidence>
<feature type="region of interest" description="Disordered" evidence="2">
    <location>
        <begin position="1633"/>
        <end position="1654"/>
    </location>
</feature>
<dbReference type="InterPro" id="IPR013491">
    <property type="entry name" value="Tape_meas_N"/>
</dbReference>
<gene>
    <name evidence="5" type="ORF">XFF6991_450051</name>
</gene>
<dbReference type="EMBL" id="OCZC01000072">
    <property type="protein sequence ID" value="SOO25375.1"/>
    <property type="molecule type" value="Genomic_DNA"/>
</dbReference>
<organism evidence="5 6">
    <name type="scientific">Xanthomonas campestris pv. phaseoli</name>
    <dbReference type="NCBI Taxonomy" id="317013"/>
    <lineage>
        <taxon>Bacteria</taxon>
        <taxon>Pseudomonadati</taxon>
        <taxon>Pseudomonadota</taxon>
        <taxon>Gammaproteobacteria</taxon>
        <taxon>Lysobacterales</taxon>
        <taxon>Lysobacteraceae</taxon>
        <taxon>Xanthomonas</taxon>
    </lineage>
</organism>
<evidence type="ECO:0000259" key="4">
    <source>
        <dbReference type="Pfam" id="PF20155"/>
    </source>
</evidence>
<dbReference type="RefSeq" id="WP_099801455.1">
    <property type="nucleotide sequence ID" value="NZ_OCZC01000072.1"/>
</dbReference>
<name>A0A7Z7J147_XANCH</name>
<dbReference type="NCBIfam" id="TIGR02675">
    <property type="entry name" value="tape_meas_nterm"/>
    <property type="match status" value="1"/>
</dbReference>
<feature type="transmembrane region" description="Helical" evidence="3">
    <location>
        <begin position="406"/>
        <end position="429"/>
    </location>
</feature>
<keyword evidence="3" id="KW-0812">Transmembrane</keyword>
<evidence type="ECO:0000313" key="5">
    <source>
        <dbReference type="EMBL" id="SOO25375.1"/>
    </source>
</evidence>
<accession>A0A7Z7J147</accession>
<feature type="coiled-coil region" evidence="1">
    <location>
        <begin position="672"/>
        <end position="719"/>
    </location>
</feature>
<protein>
    <recommendedName>
        <fullName evidence="4">Tape measure protein N-terminal domain-containing protein</fullName>
    </recommendedName>
</protein>
<comment type="caution">
    <text evidence="5">The sequence shown here is derived from an EMBL/GenBank/DDBJ whole genome shotgun (WGS) entry which is preliminary data.</text>
</comment>
<keyword evidence="3" id="KW-0472">Membrane</keyword>
<dbReference type="Pfam" id="PF20155">
    <property type="entry name" value="TMP_3"/>
    <property type="match status" value="1"/>
</dbReference>
<feature type="compositionally biased region" description="Low complexity" evidence="2">
    <location>
        <begin position="1641"/>
        <end position="1654"/>
    </location>
</feature>
<dbReference type="Proteomes" id="UP000234345">
    <property type="component" value="Unassembled WGS sequence"/>
</dbReference>
<feature type="coiled-coil region" evidence="1">
    <location>
        <begin position="475"/>
        <end position="534"/>
    </location>
</feature>
<proteinExistence type="predicted"/>
<evidence type="ECO:0000256" key="2">
    <source>
        <dbReference type="SAM" id="MobiDB-lite"/>
    </source>
</evidence>
<reference evidence="5 6" key="1">
    <citation type="submission" date="2017-10" db="EMBL/GenBank/DDBJ databases">
        <authorList>
            <person name="Regsiter A."/>
            <person name="William W."/>
        </authorList>
    </citation>
    <scope>NUCLEOTIDE SEQUENCE [LARGE SCALE GENOMIC DNA]</scope>
    <source>
        <strain evidence="5 6">CFBP6991</strain>
    </source>
</reference>
<keyword evidence="3" id="KW-1133">Transmembrane helix</keyword>
<evidence type="ECO:0000256" key="3">
    <source>
        <dbReference type="SAM" id="Phobius"/>
    </source>
</evidence>
<keyword evidence="1" id="KW-0175">Coiled coil</keyword>
<sequence length="1683" mass="174913">MSNPTVTLRLTADNSKLVPAVRVSKAEVEGLGKAAVTTGQQAERGSQGVAGMGTAADQAGRKVGAMTSAVNASKAAIAGYVGLQGARALVSMSDQYTNISGRLKLATSGQAAFAVAQAEVFAISQRTSTALESTATLYGRLAQATAEYGLTQQRHLALTQAINRTFAISGASADAASNTITQFTQALAGGVLRAEEFNSVIENSPRLAKALADGLGVGMGQLRKMVNDGQVSVDKLVKALESQSGAIEKEFNTMPLTVERAMVQLRNSITRFVGEGSRELGAGSGLAQSIAFLANNLDGLDEIVGVVAVAFGGRLLGNLAQASAAKLVAAAASRQLAQAELVAARAAEAQAVGQLSLARAGVTAAGSTVAAEQALAAAQLRTATAAQAASVALTAKAAAMRGLNTAMAAFGGPVGLAITALTLFVMWVANSRQKAEELSKTVTAGFQASIETLKGFNKETANTSFANLSSSVGTLNAANEELKLTEQRYQELIQVRDVWMRDKGVLPPGFNEQLQEAQRNLESTKLRQSELSQGYERAIDVAADVVQEYAGITTATDKQRQSLEDLIKRQSNQSLTLDQSKPLLIEWARTQVSVAAANNLTAASFRDLVPAAQAAGAAVSAAGADIVAGLDKQIRQLELQRIEDIQGKGARVRVEVGMELADAGAKPNSQNAQDARGRAERVAAMLDEQEARKKAATAATAADQKAKQAAEELVRTRKQQTDSQTKYSAQAAELAAALNGPLAAAEEQHRQRVLELDRELTKRNITQEAYNTLVNTSVAALSAAAAEMAKEQQAPQALLDSMSGEVALLGKTGLARERATRQLRNEHDMRQAINDANKAGADINAEMTESLVQQARGYADLSLQVERQTENLQEWADVATRGVADFSDLLADAFSGGVDSSKDFFDQLKDVFQRGWRDLVRTMLEQDFVRPFQQLITNAIGGAFSNSGSSSGGWMTQLAGMVGGGQGLTGTNAMAANSNWGNAITAGAGSLMGFGNNMGSNVAGGGGFNMGTLQALYGGGGGVSAAAMPWMSAVGGALYGYKNAGSGGLSSAAAGVSYGTLGYVGGSLAVGALGGASAATAATAGAGLYATGSAAAGGAAAGAAGAAAAIPVVGWIVAALALIDMVSGGKLFGTKFKAKEITSTLGVTETGGYAGAELLEERQKALFGGRKQRVRAVDPGDEAKQAAADLYAAIHETAEQAADALSLASVDIIEGSFTRVTNAKGQLKREFSTILGAVYSETAEEFSQRLNAENIIGQIAQVDELASGIAQRWRGSAATLEEGAQFLLAAATDFSSGSGLLTTGGLARLTDLVELLGRGDETLSQTYQRIMSGARSYAATAATAYQEVATQGFSEFAKQRLAIAQEEQQRIKALQDQAKALHGLSAREEDLAAVRQAAQLKTDTLVKSLEAELVDLALNRINDQIEQLGGAADGAGSKIEDFIKSLSLSATLSPDTDTQKRATADDLMRSAAAAGNADSFTQYAQQFLEISRNLNASSAEYQTDYAQVLELSKRFGTDGSNGSLQQLYTQRAALQAQQEAAARMERAQRIAQGVSDLAGVNGGDPLQILRNVTGLSPEMLAGDLGLSLSELSDYLNEQQTDIADLADILEDLPSRIAQAMVTVLADREVPSYFSSGSNGGSAPTPSTSAATSPSSDNVQVFAEIRDGINLLVRRGTIAELQAL</sequence>